<dbReference type="Pfam" id="PF01266">
    <property type="entry name" value="DAO"/>
    <property type="match status" value="1"/>
</dbReference>
<dbReference type="Proteomes" id="UP000622638">
    <property type="component" value="Unassembled WGS sequence"/>
</dbReference>
<keyword evidence="2" id="KW-0560">Oxidoreductase</keyword>
<dbReference type="OrthoDB" id="18526at2"/>
<sequence length="420" mass="45532">MQHTTEGNHVIVIGGGVVGLTTAWWLLEAGYRVTLLERAPDVGNGASYRNGGQLSYRYVAPLADAGVPLKALQWLFQQDGPLRFRLEADRRQWRWLAQFLANCNGRSNRRTTAKLLELGELSRRKMTQLALRLPLSEFGWREAGKLVVYRSAKLFDAAAARPDPDNTRQVLSGRETAVLEPALAHLAPSLAGGIFNGGEAVADCHAFCVALARRLHEHPRFEGIVHANATCLFTEHGKVAGVETDGGWVQGDQYVLAAGIQSRDLTATAGIRLPLYPLKGYSLTAPIGATHTAPRISVTDFERKTLYARIGDSLRVAAMVDMVGDDASLDARRVAGLTRLVKASMPAAADYDRAEAWAGLRPATPNSAPLIGRTRHANLWLNVGHGPLGFTFACGTAALLADLMRGQPTPFALDFLAWRG</sequence>
<dbReference type="InterPro" id="IPR006076">
    <property type="entry name" value="FAD-dep_OxRdtase"/>
</dbReference>
<dbReference type="Gene3D" id="3.50.50.60">
    <property type="entry name" value="FAD/NAD(P)-binding domain"/>
    <property type="match status" value="2"/>
</dbReference>
<reference evidence="5 6" key="3">
    <citation type="submission" date="2019-11" db="EMBL/GenBank/DDBJ databases">
        <title>Type strains purchased from KCTC, JCM and DSMZ.</title>
        <authorList>
            <person name="Lu H."/>
        </authorList>
    </citation>
    <scope>NUCLEOTIDE SEQUENCE [LARGE SCALE GENOMIC DNA]</scope>
    <source>
        <strain evidence="5 6">KCTC 52429</strain>
    </source>
</reference>
<accession>A0A6I3SRC6</accession>
<dbReference type="AlphaFoldDB" id="A0A6I3SRC6"/>
<dbReference type="GO" id="GO:0005737">
    <property type="term" value="C:cytoplasm"/>
    <property type="evidence" value="ECO:0007669"/>
    <property type="project" value="TreeGrafter"/>
</dbReference>
<dbReference type="RefSeq" id="WP_155468610.1">
    <property type="nucleotide sequence ID" value="NZ_BMKG01000006.1"/>
</dbReference>
<dbReference type="PANTHER" id="PTHR13847">
    <property type="entry name" value="SARCOSINE DEHYDROGENASE-RELATED"/>
    <property type="match status" value="1"/>
</dbReference>
<dbReference type="Gene3D" id="3.30.9.10">
    <property type="entry name" value="D-Amino Acid Oxidase, subunit A, domain 2"/>
    <property type="match status" value="1"/>
</dbReference>
<dbReference type="GO" id="GO:0005886">
    <property type="term" value="C:plasma membrane"/>
    <property type="evidence" value="ECO:0007669"/>
    <property type="project" value="TreeGrafter"/>
</dbReference>
<evidence type="ECO:0000256" key="1">
    <source>
        <dbReference type="ARBA" id="ARBA00009410"/>
    </source>
</evidence>
<evidence type="ECO:0000313" key="4">
    <source>
        <dbReference type="EMBL" id="GGB96985.1"/>
    </source>
</evidence>
<evidence type="ECO:0000313" key="5">
    <source>
        <dbReference type="EMBL" id="MTV51256.1"/>
    </source>
</evidence>
<evidence type="ECO:0000259" key="3">
    <source>
        <dbReference type="Pfam" id="PF01266"/>
    </source>
</evidence>
<dbReference type="NCBIfam" id="NF001933">
    <property type="entry name" value="PRK00711.1"/>
    <property type="match status" value="1"/>
</dbReference>
<evidence type="ECO:0000256" key="2">
    <source>
        <dbReference type="ARBA" id="ARBA00023002"/>
    </source>
</evidence>
<dbReference type="EMBL" id="WNKZ01000001">
    <property type="protein sequence ID" value="MTV51256.1"/>
    <property type="molecule type" value="Genomic_DNA"/>
</dbReference>
<dbReference type="InterPro" id="IPR036188">
    <property type="entry name" value="FAD/NAD-bd_sf"/>
</dbReference>
<gene>
    <name evidence="4" type="primary">dadA2</name>
    <name evidence="4" type="ORF">GCM10011572_18640</name>
    <name evidence="5" type="ORF">GM672_00770</name>
</gene>
<evidence type="ECO:0000313" key="6">
    <source>
        <dbReference type="Proteomes" id="UP000430634"/>
    </source>
</evidence>
<dbReference type="EMBL" id="BMKG01000006">
    <property type="protein sequence ID" value="GGB96985.1"/>
    <property type="molecule type" value="Genomic_DNA"/>
</dbReference>
<reference evidence="7" key="2">
    <citation type="journal article" date="2019" name="Int. J. Syst. Evol. Microbiol.">
        <title>The Global Catalogue of Microorganisms (GCM) 10K type strain sequencing project: providing services to taxonomists for standard genome sequencing and annotation.</title>
        <authorList>
            <consortium name="The Broad Institute Genomics Platform"/>
            <consortium name="The Broad Institute Genome Sequencing Center for Infectious Disease"/>
            <person name="Wu L."/>
            <person name="Ma J."/>
        </authorList>
    </citation>
    <scope>NUCLEOTIDE SEQUENCE [LARGE SCALE GENOMIC DNA]</scope>
    <source>
        <strain evidence="7">CGMCC 1.15931</strain>
    </source>
</reference>
<protein>
    <submittedName>
        <fullName evidence="4">D-amino acid dehydrogenase 2</fullName>
    </submittedName>
    <submittedName>
        <fullName evidence="5">FAD-dependent oxidoreductase</fullName>
    </submittedName>
</protein>
<dbReference type="SUPFAM" id="SSF54373">
    <property type="entry name" value="FAD-linked reductases, C-terminal domain"/>
    <property type="match status" value="1"/>
</dbReference>
<keyword evidence="7" id="KW-1185">Reference proteome</keyword>
<dbReference type="Proteomes" id="UP000430634">
    <property type="component" value="Unassembled WGS sequence"/>
</dbReference>
<proteinExistence type="inferred from homology"/>
<comment type="similarity">
    <text evidence="1">Belongs to the DadA oxidoreductase family.</text>
</comment>
<comment type="caution">
    <text evidence="5">The sequence shown here is derived from an EMBL/GenBank/DDBJ whole genome shotgun (WGS) entry which is preliminary data.</text>
</comment>
<reference evidence="4" key="1">
    <citation type="journal article" date="2014" name="Int. J. Syst. Evol. Microbiol.">
        <title>Complete genome of a new Firmicutes species belonging to the dominant human colonic microbiota ('Ruminococcus bicirculans') reveals two chromosomes and a selective capacity to utilize plant glucans.</title>
        <authorList>
            <consortium name="NISC Comparative Sequencing Program"/>
            <person name="Wegmann U."/>
            <person name="Louis P."/>
            <person name="Goesmann A."/>
            <person name="Henrissat B."/>
            <person name="Duncan S.H."/>
            <person name="Flint H.J."/>
        </authorList>
    </citation>
    <scope>NUCLEOTIDE SEQUENCE</scope>
    <source>
        <strain evidence="4">CGMCC 1.15931</strain>
    </source>
</reference>
<evidence type="ECO:0000313" key="7">
    <source>
        <dbReference type="Proteomes" id="UP000622638"/>
    </source>
</evidence>
<reference evidence="4" key="4">
    <citation type="submission" date="2024-05" db="EMBL/GenBank/DDBJ databases">
        <authorList>
            <person name="Sun Q."/>
            <person name="Zhou Y."/>
        </authorList>
    </citation>
    <scope>NUCLEOTIDE SEQUENCE</scope>
    <source>
        <strain evidence="4">CGMCC 1.15931</strain>
    </source>
</reference>
<dbReference type="GO" id="GO:0008718">
    <property type="term" value="F:D-amino-acid dehydrogenase activity"/>
    <property type="evidence" value="ECO:0007669"/>
    <property type="project" value="TreeGrafter"/>
</dbReference>
<dbReference type="SUPFAM" id="SSF51905">
    <property type="entry name" value="FAD/NAD(P)-binding domain"/>
    <property type="match status" value="1"/>
</dbReference>
<feature type="domain" description="FAD dependent oxidoreductase" evidence="3">
    <location>
        <begin position="9"/>
        <end position="403"/>
    </location>
</feature>
<name>A0A6I3SRC6_9BURK</name>
<dbReference type="GO" id="GO:0055130">
    <property type="term" value="P:D-alanine catabolic process"/>
    <property type="evidence" value="ECO:0007669"/>
    <property type="project" value="TreeGrafter"/>
</dbReference>
<organism evidence="5 6">
    <name type="scientific">Pseudoduganella buxea</name>
    <dbReference type="NCBI Taxonomy" id="1949069"/>
    <lineage>
        <taxon>Bacteria</taxon>
        <taxon>Pseudomonadati</taxon>
        <taxon>Pseudomonadota</taxon>
        <taxon>Betaproteobacteria</taxon>
        <taxon>Burkholderiales</taxon>
        <taxon>Oxalobacteraceae</taxon>
        <taxon>Telluria group</taxon>
        <taxon>Pseudoduganella</taxon>
    </lineage>
</organism>
<dbReference type="PANTHER" id="PTHR13847:SF280">
    <property type="entry name" value="D-AMINO ACID DEHYDROGENASE"/>
    <property type="match status" value="1"/>
</dbReference>